<dbReference type="EMBL" id="VOAV01000018">
    <property type="protein sequence ID" value="TWO29153.1"/>
    <property type="molecule type" value="Genomic_DNA"/>
</dbReference>
<evidence type="ECO:0000256" key="5">
    <source>
        <dbReference type="ARBA" id="ARBA00023136"/>
    </source>
</evidence>
<evidence type="ECO:0000313" key="8">
    <source>
        <dbReference type="Proteomes" id="UP000321599"/>
    </source>
</evidence>
<feature type="transmembrane region" description="Helical" evidence="6">
    <location>
        <begin position="41"/>
        <end position="60"/>
    </location>
</feature>
<feature type="transmembrane region" description="Helical" evidence="6">
    <location>
        <begin position="209"/>
        <end position="230"/>
    </location>
</feature>
<feature type="transmembrane region" description="Helical" evidence="6">
    <location>
        <begin position="270"/>
        <end position="289"/>
    </location>
</feature>
<accession>A0ABY3G854</accession>
<comment type="similarity">
    <text evidence="2">Belongs to the autoinducer-2 exporter (AI-2E) (TC 2.A.86) family.</text>
</comment>
<protein>
    <submittedName>
        <fullName evidence="7">AI-2E family transporter</fullName>
    </submittedName>
</protein>
<evidence type="ECO:0000256" key="3">
    <source>
        <dbReference type="ARBA" id="ARBA00022692"/>
    </source>
</evidence>
<evidence type="ECO:0000256" key="2">
    <source>
        <dbReference type="ARBA" id="ARBA00009773"/>
    </source>
</evidence>
<name>A0ABY3G854_9BACT</name>
<gene>
    <name evidence="7" type="ORF">XK09_04085</name>
</gene>
<feature type="transmembrane region" description="Helical" evidence="6">
    <location>
        <begin position="164"/>
        <end position="188"/>
    </location>
</feature>
<feature type="transmembrane region" description="Helical" evidence="6">
    <location>
        <begin position="18"/>
        <end position="35"/>
    </location>
</feature>
<keyword evidence="5 6" id="KW-0472">Membrane</keyword>
<keyword evidence="8" id="KW-1185">Reference proteome</keyword>
<feature type="transmembrane region" description="Helical" evidence="6">
    <location>
        <begin position="72"/>
        <end position="94"/>
    </location>
</feature>
<proteinExistence type="inferred from homology"/>
<organism evidence="7 8">
    <name type="scientific">Campylobacter lanienae</name>
    <dbReference type="NCBI Taxonomy" id="75658"/>
    <lineage>
        <taxon>Bacteria</taxon>
        <taxon>Pseudomonadati</taxon>
        <taxon>Campylobacterota</taxon>
        <taxon>Epsilonproteobacteria</taxon>
        <taxon>Campylobacterales</taxon>
        <taxon>Campylobacteraceae</taxon>
        <taxon>Campylobacter</taxon>
    </lineage>
</organism>
<feature type="transmembrane region" description="Helical" evidence="6">
    <location>
        <begin position="328"/>
        <end position="351"/>
    </location>
</feature>
<dbReference type="Pfam" id="PF01594">
    <property type="entry name" value="AI-2E_transport"/>
    <property type="match status" value="1"/>
</dbReference>
<reference evidence="7 8" key="1">
    <citation type="submission" date="2019-07" db="EMBL/GenBank/DDBJ databases">
        <title>Rapid identification of Enteric Bacteria from Whole Genome Sequences (WGS) using Average Nucleotide Identity (ANI).</title>
        <authorList>
            <person name="Lane C."/>
        </authorList>
    </citation>
    <scope>NUCLEOTIDE SEQUENCE [LARGE SCALE GENOMIC DNA]</scope>
    <source>
        <strain evidence="7 8">2013D-9588</strain>
    </source>
</reference>
<evidence type="ECO:0000256" key="1">
    <source>
        <dbReference type="ARBA" id="ARBA00004141"/>
    </source>
</evidence>
<evidence type="ECO:0000256" key="6">
    <source>
        <dbReference type="SAM" id="Phobius"/>
    </source>
</evidence>
<dbReference type="Proteomes" id="UP000321599">
    <property type="component" value="Unassembled WGS sequence"/>
</dbReference>
<keyword evidence="3 6" id="KW-0812">Transmembrane</keyword>
<feature type="transmembrane region" description="Helical" evidence="6">
    <location>
        <begin position="236"/>
        <end position="258"/>
    </location>
</feature>
<evidence type="ECO:0000313" key="7">
    <source>
        <dbReference type="EMBL" id="TWO29153.1"/>
    </source>
</evidence>
<keyword evidence="4 6" id="KW-1133">Transmembrane helix</keyword>
<dbReference type="InterPro" id="IPR002549">
    <property type="entry name" value="AI-2E-like"/>
</dbReference>
<sequence length="353" mass="39436">MKLIRGFLMSEKLRTSKVFYSGFLLVLLAALLYLFKDYLMTMSIGILLAISTLSIQKFSLKISKNSQILATTITIIALFGLFCLPLFYLIFSVFKYLSNLDMNAINESINHIRSYSIALLDKFGFLKPKISEFLATFDINAMVSNSLKYLSSSLSGGVNFAVDMSFIMIFIFFTHYYGAYLSSYVAAVAPIATKEIKEIFNEVSNTMSVVFYSTIVNMVLQGVLFALIVGLYGYDWALFGVLFAFASLIPIVGGALVFMPLCIYELSVSGWINAIIIAIYTIVVISTLADNFIKPLIIKFISHKLIGDETRINELLIFFSMMAGLSSFGFWGIVLGPAILTLFIASFRVYVKR</sequence>
<dbReference type="PANTHER" id="PTHR21716">
    <property type="entry name" value="TRANSMEMBRANE PROTEIN"/>
    <property type="match status" value="1"/>
</dbReference>
<evidence type="ECO:0000256" key="4">
    <source>
        <dbReference type="ARBA" id="ARBA00022989"/>
    </source>
</evidence>
<comment type="subcellular location">
    <subcellularLocation>
        <location evidence="1">Membrane</location>
        <topology evidence="1">Multi-pass membrane protein</topology>
    </subcellularLocation>
</comment>
<dbReference type="PANTHER" id="PTHR21716:SF4">
    <property type="entry name" value="TRANSMEMBRANE PROTEIN 245"/>
    <property type="match status" value="1"/>
</dbReference>
<comment type="caution">
    <text evidence="7">The sequence shown here is derived from an EMBL/GenBank/DDBJ whole genome shotgun (WGS) entry which is preliminary data.</text>
</comment>